<dbReference type="PIRSF" id="PIRSF001589">
    <property type="entry name" value="Asn_synthetase_glu-h"/>
    <property type="match status" value="1"/>
</dbReference>
<evidence type="ECO:0000313" key="9">
    <source>
        <dbReference type="EMBL" id="MBD0852594.1"/>
    </source>
</evidence>
<name>A0ABR7VG29_9FLAO</name>
<evidence type="ECO:0000256" key="5">
    <source>
        <dbReference type="ARBA" id="ARBA00022840"/>
    </source>
</evidence>
<evidence type="ECO:0000256" key="4">
    <source>
        <dbReference type="ARBA" id="ARBA00022741"/>
    </source>
</evidence>
<feature type="domain" description="Glutamine amidotransferase type-2" evidence="8">
    <location>
        <begin position="2"/>
        <end position="212"/>
    </location>
</feature>
<dbReference type="Pfam" id="PF13537">
    <property type="entry name" value="GATase_7"/>
    <property type="match status" value="1"/>
</dbReference>
<evidence type="ECO:0000256" key="6">
    <source>
        <dbReference type="ARBA" id="ARBA00022962"/>
    </source>
</evidence>
<dbReference type="InterPro" id="IPR014729">
    <property type="entry name" value="Rossmann-like_a/b/a_fold"/>
</dbReference>
<dbReference type="Pfam" id="PF00733">
    <property type="entry name" value="Asn_synthase"/>
    <property type="match status" value="1"/>
</dbReference>
<dbReference type="Gene3D" id="3.60.20.10">
    <property type="entry name" value="Glutamine Phosphoribosylpyrophosphate, subunit 1, domain 1"/>
    <property type="match status" value="1"/>
</dbReference>
<dbReference type="PANTHER" id="PTHR43284">
    <property type="entry name" value="ASPARAGINE SYNTHETASE (GLUTAMINE-HYDROLYZING)"/>
    <property type="match status" value="1"/>
</dbReference>
<comment type="catalytic activity">
    <reaction evidence="7">
        <text>L-aspartate + L-glutamine + ATP + H2O = L-asparagine + L-glutamate + AMP + diphosphate + H(+)</text>
        <dbReference type="Rhea" id="RHEA:12228"/>
        <dbReference type="ChEBI" id="CHEBI:15377"/>
        <dbReference type="ChEBI" id="CHEBI:15378"/>
        <dbReference type="ChEBI" id="CHEBI:29985"/>
        <dbReference type="ChEBI" id="CHEBI:29991"/>
        <dbReference type="ChEBI" id="CHEBI:30616"/>
        <dbReference type="ChEBI" id="CHEBI:33019"/>
        <dbReference type="ChEBI" id="CHEBI:58048"/>
        <dbReference type="ChEBI" id="CHEBI:58359"/>
        <dbReference type="ChEBI" id="CHEBI:456215"/>
        <dbReference type="EC" id="6.3.5.4"/>
    </reaction>
</comment>
<keyword evidence="6" id="KW-0315">Glutamine amidotransferase</keyword>
<comment type="similarity">
    <text evidence="2">Belongs to the asparagine synthetase family.</text>
</comment>
<keyword evidence="4" id="KW-0547">Nucleotide-binding</keyword>
<sequence length="623" mass="71368">MCGIAGVFNFHHERSVSRELLKKMADTISYRGPDGEGFFIDSFVGLAHRRLSIIDLGSGDQPMFNEKKTISIVFNGEIYNYIELKEELKKLGHSFVTSSDTEVIIKAYEQWGFACQEKLNGMWAFALWDAAKQHLFISRDRLGEKPLNYMLYKDSFLFGSEIKSILAYTGAVEPNTDMDELYLFFGYVPSPNTYYKSIKKLPAGNYLVVKNNKVTEHSYWDLPDIDELDLRKDKSKVNAELSELLYDSVRMRMRSDVPYGAFLSGGLDSSSIVAIMSEISSFPVKTFTIGFNEKAFDERDNARIIADKFKTEHYEKIVDKSSLEKSIKDILHHFDEPFADPAAIPTSYLAESAAKHVKMVLTGDGGDEVFTGYSNYQSELFAKRYQNSMPGFLKKSLPAMVDGIGNIATGNIRYKLNRIKRVLDSFNVTFGERLITKFVKIPPPEIKQLLTGNAFPIENFISDTLGNCRLKDPFYRLNYFHLKVSLPDQMLVKVDKTSMANSLETRAPLLDYRIVDLIYQVDKSLKMPTYTDKGVKYMLKNAMQNKLPNEILNRRKQGFEVPLREWFKDSEFDNVLTSTNSLKSLNQKMIKRLIEENQKGKVDHGTLLWRILLLQRWMSQAIA</sequence>
<comment type="caution">
    <text evidence="9">The sequence shown here is derived from an EMBL/GenBank/DDBJ whole genome shotgun (WGS) entry which is preliminary data.</text>
</comment>
<accession>A0ABR7VG29</accession>
<dbReference type="RefSeq" id="WP_188315712.1">
    <property type="nucleotide sequence ID" value="NZ_JABTCG010000011.1"/>
</dbReference>
<dbReference type="SUPFAM" id="SSF56235">
    <property type="entry name" value="N-terminal nucleophile aminohydrolases (Ntn hydrolases)"/>
    <property type="match status" value="1"/>
</dbReference>
<dbReference type="NCBIfam" id="TIGR01536">
    <property type="entry name" value="asn_synth_AEB"/>
    <property type="match status" value="1"/>
</dbReference>
<dbReference type="InterPro" id="IPR001962">
    <property type="entry name" value="Asn_synthase"/>
</dbReference>
<dbReference type="InterPro" id="IPR006426">
    <property type="entry name" value="Asn_synth_AEB"/>
</dbReference>
<keyword evidence="9" id="KW-0436">Ligase</keyword>
<dbReference type="InterPro" id="IPR017932">
    <property type="entry name" value="GATase_2_dom"/>
</dbReference>
<evidence type="ECO:0000256" key="1">
    <source>
        <dbReference type="ARBA" id="ARBA00005187"/>
    </source>
</evidence>
<dbReference type="InterPro" id="IPR033738">
    <property type="entry name" value="AsnB_N"/>
</dbReference>
<evidence type="ECO:0000313" key="10">
    <source>
        <dbReference type="Proteomes" id="UP000598350"/>
    </source>
</evidence>
<dbReference type="InterPro" id="IPR029055">
    <property type="entry name" value="Ntn_hydrolases_N"/>
</dbReference>
<dbReference type="Proteomes" id="UP000598350">
    <property type="component" value="Unassembled WGS sequence"/>
</dbReference>
<evidence type="ECO:0000256" key="2">
    <source>
        <dbReference type="ARBA" id="ARBA00005752"/>
    </source>
</evidence>
<dbReference type="InterPro" id="IPR051786">
    <property type="entry name" value="ASN_synthetase/amidase"/>
</dbReference>
<dbReference type="PROSITE" id="PS51278">
    <property type="entry name" value="GATASE_TYPE_2"/>
    <property type="match status" value="1"/>
</dbReference>
<dbReference type="Gene3D" id="3.40.50.620">
    <property type="entry name" value="HUPs"/>
    <property type="match status" value="2"/>
</dbReference>
<keyword evidence="10" id="KW-1185">Reference proteome</keyword>
<evidence type="ECO:0000256" key="7">
    <source>
        <dbReference type="ARBA" id="ARBA00048741"/>
    </source>
</evidence>
<keyword evidence="5" id="KW-0067">ATP-binding</keyword>
<dbReference type="SUPFAM" id="SSF52402">
    <property type="entry name" value="Adenine nucleotide alpha hydrolases-like"/>
    <property type="match status" value="1"/>
</dbReference>
<evidence type="ECO:0000256" key="3">
    <source>
        <dbReference type="ARBA" id="ARBA00012737"/>
    </source>
</evidence>
<dbReference type="PANTHER" id="PTHR43284:SF1">
    <property type="entry name" value="ASPARAGINE SYNTHETASE"/>
    <property type="match status" value="1"/>
</dbReference>
<organism evidence="9 10">
    <name type="scientific">Maribacter arenosus</name>
    <dbReference type="NCBI Taxonomy" id="1854708"/>
    <lineage>
        <taxon>Bacteria</taxon>
        <taxon>Pseudomonadati</taxon>
        <taxon>Bacteroidota</taxon>
        <taxon>Flavobacteriia</taxon>
        <taxon>Flavobacteriales</taxon>
        <taxon>Flavobacteriaceae</taxon>
        <taxon>Maribacter</taxon>
    </lineage>
</organism>
<evidence type="ECO:0000259" key="8">
    <source>
        <dbReference type="PROSITE" id="PS51278"/>
    </source>
</evidence>
<dbReference type="EC" id="6.3.5.4" evidence="3"/>
<protein>
    <recommendedName>
        <fullName evidence="3">asparagine synthase (glutamine-hydrolyzing)</fullName>
        <ecNumber evidence="3">6.3.5.4</ecNumber>
    </recommendedName>
</protein>
<dbReference type="EMBL" id="JABTCG010000011">
    <property type="protein sequence ID" value="MBD0852594.1"/>
    <property type="molecule type" value="Genomic_DNA"/>
</dbReference>
<proteinExistence type="inferred from homology"/>
<dbReference type="CDD" id="cd00712">
    <property type="entry name" value="AsnB"/>
    <property type="match status" value="1"/>
</dbReference>
<gene>
    <name evidence="9" type="primary">asnB</name>
    <name evidence="9" type="ORF">HPE63_18100</name>
</gene>
<dbReference type="GO" id="GO:0004066">
    <property type="term" value="F:asparagine synthase (glutamine-hydrolyzing) activity"/>
    <property type="evidence" value="ECO:0007669"/>
    <property type="project" value="UniProtKB-EC"/>
</dbReference>
<reference evidence="9 10" key="1">
    <citation type="submission" date="2020-05" db="EMBL/GenBank/DDBJ databases">
        <title>The draft genome sequence of Maribacter arenosus CAU 1321.</title>
        <authorList>
            <person name="Mu L."/>
        </authorList>
    </citation>
    <scope>NUCLEOTIDE SEQUENCE [LARGE SCALE GENOMIC DNA]</scope>
    <source>
        <strain evidence="9 10">CAU 1321</strain>
    </source>
</reference>
<dbReference type="CDD" id="cd01991">
    <property type="entry name" value="Asn_synthase_B_C"/>
    <property type="match status" value="1"/>
</dbReference>
<comment type="pathway">
    <text evidence="1">Amino-acid biosynthesis; L-asparagine biosynthesis; L-asparagine from L-aspartate (L-Gln route): step 1/1.</text>
</comment>